<feature type="active site" description="Glycyl thioester intermediate" evidence="8">
    <location>
        <position position="1180"/>
    </location>
</feature>
<dbReference type="SUPFAM" id="SSF56204">
    <property type="entry name" value="Hect, E3 ligase catalytic domain"/>
    <property type="match status" value="1"/>
</dbReference>
<comment type="similarity">
    <text evidence="7">Belongs to the UPL family.</text>
</comment>
<dbReference type="GO" id="GO:0061630">
    <property type="term" value="F:ubiquitin protein ligase activity"/>
    <property type="evidence" value="ECO:0000318"/>
    <property type="project" value="GO_Central"/>
</dbReference>
<keyword evidence="5 8" id="KW-0833">Ubl conjugation pathway</keyword>
<comment type="pathway">
    <text evidence="2">Protein modification; protein ubiquitination.</text>
</comment>
<dbReference type="PROSITE" id="PS50237">
    <property type="entry name" value="HECT"/>
    <property type="match status" value="1"/>
</dbReference>
<dbReference type="EC" id="2.3.2.26" evidence="3"/>
<dbReference type="FunFam" id="3.30.2410.10:FF:000017">
    <property type="entry name" value="E3 ubiquitin-protein ligase UPL7"/>
    <property type="match status" value="1"/>
</dbReference>
<evidence type="ECO:0000256" key="2">
    <source>
        <dbReference type="ARBA" id="ARBA00004906"/>
    </source>
</evidence>
<feature type="compositionally biased region" description="Polar residues" evidence="9">
    <location>
        <begin position="622"/>
        <end position="640"/>
    </location>
</feature>
<evidence type="ECO:0000256" key="4">
    <source>
        <dbReference type="ARBA" id="ARBA00022679"/>
    </source>
</evidence>
<organism evidence="11 12">
    <name type="scientific">Marchantia polymorpha</name>
    <name type="common">Common liverwort</name>
    <name type="synonym">Marchantia aquatica</name>
    <dbReference type="NCBI Taxonomy" id="3197"/>
    <lineage>
        <taxon>Eukaryota</taxon>
        <taxon>Viridiplantae</taxon>
        <taxon>Streptophyta</taxon>
        <taxon>Embryophyta</taxon>
        <taxon>Marchantiophyta</taxon>
        <taxon>Marchantiopsida</taxon>
        <taxon>Marchantiidae</taxon>
        <taxon>Marchantiales</taxon>
        <taxon>Marchantiaceae</taxon>
        <taxon>Marchantia</taxon>
    </lineage>
</organism>
<dbReference type="OMA" id="NAHEFNQ"/>
<dbReference type="InterPro" id="IPR035983">
    <property type="entry name" value="Hect_E3_ubiquitin_ligase"/>
</dbReference>
<evidence type="ECO:0000256" key="3">
    <source>
        <dbReference type="ARBA" id="ARBA00012485"/>
    </source>
</evidence>
<comment type="function">
    <text evidence="6">Probable E3 ubiquitin-protein ligase which mediates ubiquitination and subsequent proteasomal degradation of target proteins.</text>
</comment>
<evidence type="ECO:0000313" key="11">
    <source>
        <dbReference type="EMBL" id="PTQ33536.1"/>
    </source>
</evidence>
<gene>
    <name evidence="11" type="ORF">MARPO_0088s0076</name>
</gene>
<evidence type="ECO:0000256" key="5">
    <source>
        <dbReference type="ARBA" id="ARBA00022786"/>
    </source>
</evidence>
<dbReference type="OrthoDB" id="8068875at2759"/>
<evidence type="ECO:0000256" key="7">
    <source>
        <dbReference type="ARBA" id="ARBA00061247"/>
    </source>
</evidence>
<dbReference type="Gene3D" id="3.90.1750.10">
    <property type="entry name" value="Hect, E3 ligase catalytic domains"/>
    <property type="match status" value="1"/>
</dbReference>
<dbReference type="PANTHER" id="PTHR45700">
    <property type="entry name" value="UBIQUITIN-PROTEIN LIGASE E3C"/>
    <property type="match status" value="1"/>
</dbReference>
<evidence type="ECO:0000256" key="6">
    <source>
        <dbReference type="ARBA" id="ARBA00057703"/>
    </source>
</evidence>
<feature type="region of interest" description="Disordered" evidence="9">
    <location>
        <begin position="622"/>
        <end position="647"/>
    </location>
</feature>
<dbReference type="FunFam" id="3.30.2160.10:FF:000002">
    <property type="entry name" value="Putative Ubiquitin-protein ligase E3C"/>
    <property type="match status" value="1"/>
</dbReference>
<name>A0A2R6WI46_MARPO</name>
<dbReference type="Gene3D" id="3.30.2160.10">
    <property type="entry name" value="Hect, E3 ligase catalytic domain"/>
    <property type="match status" value="1"/>
</dbReference>
<dbReference type="GO" id="GO:0000209">
    <property type="term" value="P:protein polyubiquitination"/>
    <property type="evidence" value="ECO:0000318"/>
    <property type="project" value="GO_Central"/>
</dbReference>
<dbReference type="Proteomes" id="UP000244005">
    <property type="component" value="Unassembled WGS sequence"/>
</dbReference>
<accession>A0A2R6WI46</accession>
<protein>
    <recommendedName>
        <fullName evidence="3">HECT-type E3 ubiquitin transferase</fullName>
        <ecNumber evidence="3">2.3.2.26</ecNumber>
    </recommendedName>
</protein>
<dbReference type="SMART" id="SM00119">
    <property type="entry name" value="HECTc"/>
    <property type="match status" value="1"/>
</dbReference>
<evidence type="ECO:0000256" key="9">
    <source>
        <dbReference type="SAM" id="MobiDB-lite"/>
    </source>
</evidence>
<feature type="domain" description="HECT" evidence="10">
    <location>
        <begin position="868"/>
        <end position="1212"/>
    </location>
</feature>
<dbReference type="Gramene" id="Mp7g02100.1">
    <property type="protein sequence ID" value="Mp7g02100.1.cds"/>
    <property type="gene ID" value="Mp7g02100"/>
</dbReference>
<evidence type="ECO:0000256" key="8">
    <source>
        <dbReference type="PROSITE-ProRule" id="PRU00104"/>
    </source>
</evidence>
<evidence type="ECO:0000259" key="10">
    <source>
        <dbReference type="PROSITE" id="PS50237"/>
    </source>
</evidence>
<comment type="catalytic activity">
    <reaction evidence="1">
        <text>S-ubiquitinyl-[E2 ubiquitin-conjugating enzyme]-L-cysteine + [acceptor protein]-L-lysine = [E2 ubiquitin-conjugating enzyme]-L-cysteine + N(6)-ubiquitinyl-[acceptor protein]-L-lysine.</text>
        <dbReference type="EC" id="2.3.2.26"/>
    </reaction>
</comment>
<dbReference type="AlphaFoldDB" id="A0A2R6WI46"/>
<keyword evidence="4" id="KW-0808">Transferase</keyword>
<proteinExistence type="inferred from homology"/>
<dbReference type="EMBL" id="KZ772760">
    <property type="protein sequence ID" value="PTQ33536.1"/>
    <property type="molecule type" value="Genomic_DNA"/>
</dbReference>
<dbReference type="GO" id="GO:0006511">
    <property type="term" value="P:ubiquitin-dependent protein catabolic process"/>
    <property type="evidence" value="ECO:0000318"/>
    <property type="project" value="GO_Central"/>
</dbReference>
<dbReference type="InterPro" id="IPR044611">
    <property type="entry name" value="E3A/B/C-like"/>
</dbReference>
<sequence length="1212" mass="132831">MQHSGRGPKVSLRGASAKEVPRDAFIKKVAKERESRSHDRQRAASSLLIQRVWRGRRAAREAVEREGADWDAGIINKKHIHGSYTADDISQKVLRPFLFLFSRPSGLSFHGSRAAKNVGRIAPCFKLLLDSISSTDPRSNYCSLAIGSLEEQSRWVYQAHKILELCSAVLANDGSAWNSIEGARTILPGLAMRVMVAMTDASMWKSSSLQESRDKANLAVLGLLEWLVKGNSGLFPAVRSYVLTNFPIPKTGKDNDHPPERDKFIVTASAITMALRPLTVLSAAYPAQREANDGNRTSEASCVRAAESFAAHILTIPFLVQRIPPSLVPALQHPSALAPCLRSFGVSMSGPMKAATSSHTQMSKVEQELEIFPPSLWALANMVSLASGSGPATLKGKEIAGPFVKGLDFEDYVQALCCLLSDLRPWIDSKQQQQRFRSRYTSEDCDEGDVNHFGIFMDSASGSIDHSSNDSFTAVHQLLQENLKPVHQTWHLQQLLEACRNSTSAKEDPAGIQALQGGSSKEKKPLGLPEVAKLYSSLLAAFTAFNLSGGYPVLDVLALSQSLFPLLWDWLRSSLKLPTSIGYSSKSTIPSSRSSFAPKDGNQAKNAGGKWAAALVLKMRTRSSGAEGSTTADKAGSSNLEKLDSSRESEADLGASQLWALEAMRKGPVGVPSDAVPVLSLFCASYAHLLVVMDDEQFYERQFPFTLEQQRIIAAMLNTMVYYGLMTPSKGQDATLMDAAVRCLRSLYERDCRRSFCDAALWLAPATSLDLHTAAAARAHREVSTASAKMGDTFQGSGLGAVLTTIPHVLPFEKRVHIFRDHVKQDKMLKRMGGEAVGPGPGTIEIAVRRDHIVEDGFAQLNGLGSKLKSCINVSFVNELGLSEAGLDYGGLFKEFLTNLAKSAFDPGYGMFVQTATEEGLLYPHQAAASLVHGLQMIEFLGQIIGKALYEGILLEYSFSPLFVAKLLGRSSFLDDLSSLDVELHRNLMYLKHYEDDARDLALDFTVTQELFGKHSVVELRPGGADIAVTNQNKLVYVYAMADYKLNRQMRPIIQAFIKGLSDLIAPSWLGLFNAKEFNQLLSGGEHDFDVEDLRAHTRYTGGFTDSSRTVKLFWEVVAGLEAHERCALLKFVTSCSRAPLLGFKHLQPAFTIHKVVCDAPVWAIIGGQDVERLPSASTCYNTLKLPTYKRLSTLREKLRYAICSNAGFELS</sequence>
<reference evidence="12" key="1">
    <citation type="journal article" date="2017" name="Cell">
        <title>Insights into land plant evolution garnered from the Marchantia polymorpha genome.</title>
        <authorList>
            <person name="Bowman J.L."/>
            <person name="Kohchi T."/>
            <person name="Yamato K.T."/>
            <person name="Jenkins J."/>
            <person name="Shu S."/>
            <person name="Ishizaki K."/>
            <person name="Yamaoka S."/>
            <person name="Nishihama R."/>
            <person name="Nakamura Y."/>
            <person name="Berger F."/>
            <person name="Adam C."/>
            <person name="Aki S.S."/>
            <person name="Althoff F."/>
            <person name="Araki T."/>
            <person name="Arteaga-Vazquez M.A."/>
            <person name="Balasubrmanian S."/>
            <person name="Barry K."/>
            <person name="Bauer D."/>
            <person name="Boehm C.R."/>
            <person name="Briginshaw L."/>
            <person name="Caballero-Perez J."/>
            <person name="Catarino B."/>
            <person name="Chen F."/>
            <person name="Chiyoda S."/>
            <person name="Chovatia M."/>
            <person name="Davies K.M."/>
            <person name="Delmans M."/>
            <person name="Demura T."/>
            <person name="Dierschke T."/>
            <person name="Dolan L."/>
            <person name="Dorantes-Acosta A.E."/>
            <person name="Eklund D.M."/>
            <person name="Florent S.N."/>
            <person name="Flores-Sandoval E."/>
            <person name="Fujiyama A."/>
            <person name="Fukuzawa H."/>
            <person name="Galik B."/>
            <person name="Grimanelli D."/>
            <person name="Grimwood J."/>
            <person name="Grossniklaus U."/>
            <person name="Hamada T."/>
            <person name="Haseloff J."/>
            <person name="Hetherington A.J."/>
            <person name="Higo A."/>
            <person name="Hirakawa Y."/>
            <person name="Hundley H.N."/>
            <person name="Ikeda Y."/>
            <person name="Inoue K."/>
            <person name="Inoue S.I."/>
            <person name="Ishida S."/>
            <person name="Jia Q."/>
            <person name="Kakita M."/>
            <person name="Kanazawa T."/>
            <person name="Kawai Y."/>
            <person name="Kawashima T."/>
            <person name="Kennedy M."/>
            <person name="Kinose K."/>
            <person name="Kinoshita T."/>
            <person name="Kohara Y."/>
            <person name="Koide E."/>
            <person name="Komatsu K."/>
            <person name="Kopischke S."/>
            <person name="Kubo M."/>
            <person name="Kyozuka J."/>
            <person name="Lagercrantz U."/>
            <person name="Lin S.S."/>
            <person name="Lindquist E."/>
            <person name="Lipzen A.M."/>
            <person name="Lu C.W."/>
            <person name="De Luna E."/>
            <person name="Martienssen R.A."/>
            <person name="Minamino N."/>
            <person name="Mizutani M."/>
            <person name="Mizutani M."/>
            <person name="Mochizuki N."/>
            <person name="Monte I."/>
            <person name="Mosher R."/>
            <person name="Nagasaki H."/>
            <person name="Nakagami H."/>
            <person name="Naramoto S."/>
            <person name="Nishitani K."/>
            <person name="Ohtani M."/>
            <person name="Okamoto T."/>
            <person name="Okumura M."/>
            <person name="Phillips J."/>
            <person name="Pollak B."/>
            <person name="Reinders A."/>
            <person name="Rovekamp M."/>
            <person name="Sano R."/>
            <person name="Sawa S."/>
            <person name="Schmid M.W."/>
            <person name="Shirakawa M."/>
            <person name="Solano R."/>
            <person name="Spunde A."/>
            <person name="Suetsugu N."/>
            <person name="Sugano S."/>
            <person name="Sugiyama A."/>
            <person name="Sun R."/>
            <person name="Suzuki Y."/>
            <person name="Takenaka M."/>
            <person name="Takezawa D."/>
            <person name="Tomogane H."/>
            <person name="Tsuzuki M."/>
            <person name="Ueda T."/>
            <person name="Umeda M."/>
            <person name="Ward J.M."/>
            <person name="Watanabe Y."/>
            <person name="Yazaki K."/>
            <person name="Yokoyama R."/>
            <person name="Yoshitake Y."/>
            <person name="Yotsui I."/>
            <person name="Zachgo S."/>
            <person name="Schmutz J."/>
        </authorList>
    </citation>
    <scope>NUCLEOTIDE SEQUENCE [LARGE SCALE GENOMIC DNA]</scope>
    <source>
        <strain evidence="12">Tak-1</strain>
    </source>
</reference>
<dbReference type="PANTHER" id="PTHR45700:SF2">
    <property type="entry name" value="UBIQUITIN-PROTEIN LIGASE E3C"/>
    <property type="match status" value="1"/>
</dbReference>
<evidence type="ECO:0000256" key="1">
    <source>
        <dbReference type="ARBA" id="ARBA00000885"/>
    </source>
</evidence>
<dbReference type="CDD" id="cd00078">
    <property type="entry name" value="HECTc"/>
    <property type="match status" value="1"/>
</dbReference>
<dbReference type="Pfam" id="PF00632">
    <property type="entry name" value="HECT"/>
    <property type="match status" value="1"/>
</dbReference>
<keyword evidence="12" id="KW-1185">Reference proteome</keyword>
<dbReference type="InterPro" id="IPR000569">
    <property type="entry name" value="HECT_dom"/>
</dbReference>
<dbReference type="Gene3D" id="3.30.2410.10">
    <property type="entry name" value="Hect, E3 ligase catalytic domain"/>
    <property type="match status" value="1"/>
</dbReference>
<evidence type="ECO:0000313" key="12">
    <source>
        <dbReference type="Proteomes" id="UP000244005"/>
    </source>
</evidence>